<evidence type="ECO:0000256" key="5">
    <source>
        <dbReference type="ARBA" id="ARBA00022840"/>
    </source>
</evidence>
<dbReference type="PANTHER" id="PTHR43284">
    <property type="entry name" value="ASPARAGINE SYNTHETASE (GLUTAMINE-HYDROLYZING)"/>
    <property type="match status" value="1"/>
</dbReference>
<keyword evidence="12" id="KW-1185">Reference proteome</keyword>
<organism evidence="11 12">
    <name type="scientific">Paenibacillus nanensis</name>
    <dbReference type="NCBI Taxonomy" id="393251"/>
    <lineage>
        <taxon>Bacteria</taxon>
        <taxon>Bacillati</taxon>
        <taxon>Bacillota</taxon>
        <taxon>Bacilli</taxon>
        <taxon>Bacillales</taxon>
        <taxon>Paenibacillaceae</taxon>
        <taxon>Paenibacillus</taxon>
    </lineage>
</organism>
<reference evidence="11 12" key="1">
    <citation type="submission" date="2018-09" db="EMBL/GenBank/DDBJ databases">
        <title>Paenibacillus aracenensis nov. sp. isolated from a cave in southern Spain.</title>
        <authorList>
            <person name="Jurado V."/>
            <person name="Gutierrez-Patricio S."/>
            <person name="Gonzalez-Pimentel J.L."/>
            <person name="Miller A.Z."/>
            <person name="Laiz L."/>
            <person name="Saiz-Jimenez C."/>
        </authorList>
    </citation>
    <scope>NUCLEOTIDE SEQUENCE [LARGE SCALE GENOMIC DNA]</scope>
    <source>
        <strain evidence="11 12">DSM 22867</strain>
    </source>
</reference>
<dbReference type="CDD" id="cd00712">
    <property type="entry name" value="AsnB"/>
    <property type="match status" value="1"/>
</dbReference>
<dbReference type="InterPro" id="IPR029055">
    <property type="entry name" value="Ntn_hydrolases_N"/>
</dbReference>
<dbReference type="InterPro" id="IPR014729">
    <property type="entry name" value="Rossmann-like_a/b/a_fold"/>
</dbReference>
<evidence type="ECO:0000256" key="9">
    <source>
        <dbReference type="PIRSR" id="PIRSR001589-2"/>
    </source>
</evidence>
<evidence type="ECO:0000256" key="1">
    <source>
        <dbReference type="ARBA" id="ARBA00005187"/>
    </source>
</evidence>
<keyword evidence="5 9" id="KW-0067">ATP-binding</keyword>
<dbReference type="GO" id="GO:0005524">
    <property type="term" value="F:ATP binding"/>
    <property type="evidence" value="ECO:0007669"/>
    <property type="project" value="UniProtKB-KW"/>
</dbReference>
<dbReference type="GO" id="GO:0006529">
    <property type="term" value="P:asparagine biosynthetic process"/>
    <property type="evidence" value="ECO:0007669"/>
    <property type="project" value="UniProtKB-KW"/>
</dbReference>
<name>A0A3A1UWG3_9BACL</name>
<dbReference type="SUPFAM" id="SSF56235">
    <property type="entry name" value="N-terminal nucleophile aminohydrolases (Ntn hydrolases)"/>
    <property type="match status" value="1"/>
</dbReference>
<evidence type="ECO:0000256" key="3">
    <source>
        <dbReference type="ARBA" id="ARBA00012737"/>
    </source>
</evidence>
<dbReference type="Proteomes" id="UP000266482">
    <property type="component" value="Unassembled WGS sequence"/>
</dbReference>
<evidence type="ECO:0000256" key="2">
    <source>
        <dbReference type="ARBA" id="ARBA00005752"/>
    </source>
</evidence>
<dbReference type="InterPro" id="IPR001962">
    <property type="entry name" value="Asn_synthase"/>
</dbReference>
<feature type="domain" description="Glutamine amidotransferase type-2" evidence="10">
    <location>
        <begin position="5"/>
        <end position="217"/>
    </location>
</feature>
<protein>
    <recommendedName>
        <fullName evidence="3">asparagine synthase (glutamine-hydrolyzing)</fullName>
        <ecNumber evidence="3">6.3.5.4</ecNumber>
    </recommendedName>
</protein>
<evidence type="ECO:0000256" key="4">
    <source>
        <dbReference type="ARBA" id="ARBA00022741"/>
    </source>
</evidence>
<keyword evidence="6" id="KW-0028">Amino-acid biosynthesis</keyword>
<dbReference type="EC" id="6.3.5.4" evidence="3"/>
<dbReference type="Pfam" id="PF13537">
    <property type="entry name" value="GATase_7"/>
    <property type="match status" value="1"/>
</dbReference>
<evidence type="ECO:0000256" key="7">
    <source>
        <dbReference type="ARBA" id="ARBA00022962"/>
    </source>
</evidence>
<comment type="catalytic activity">
    <reaction evidence="8">
        <text>L-aspartate + L-glutamine + ATP + H2O = L-asparagine + L-glutamate + AMP + diphosphate + H(+)</text>
        <dbReference type="Rhea" id="RHEA:12228"/>
        <dbReference type="ChEBI" id="CHEBI:15377"/>
        <dbReference type="ChEBI" id="CHEBI:15378"/>
        <dbReference type="ChEBI" id="CHEBI:29985"/>
        <dbReference type="ChEBI" id="CHEBI:29991"/>
        <dbReference type="ChEBI" id="CHEBI:30616"/>
        <dbReference type="ChEBI" id="CHEBI:33019"/>
        <dbReference type="ChEBI" id="CHEBI:58048"/>
        <dbReference type="ChEBI" id="CHEBI:58359"/>
        <dbReference type="ChEBI" id="CHEBI:456215"/>
        <dbReference type="EC" id="6.3.5.4"/>
    </reaction>
</comment>
<proteinExistence type="inferred from homology"/>
<dbReference type="PIRSF" id="PIRSF001589">
    <property type="entry name" value="Asn_synthetase_glu-h"/>
    <property type="match status" value="1"/>
</dbReference>
<dbReference type="Pfam" id="PF00733">
    <property type="entry name" value="Asn_synthase"/>
    <property type="match status" value="1"/>
</dbReference>
<keyword evidence="6" id="KW-0061">Asparagine biosynthesis</keyword>
<gene>
    <name evidence="11" type="ORF">D3P08_11360</name>
</gene>
<comment type="caution">
    <text evidence="11">The sequence shown here is derived from an EMBL/GenBank/DDBJ whole genome shotgun (WGS) entry which is preliminary data.</text>
</comment>
<dbReference type="InterPro" id="IPR051786">
    <property type="entry name" value="ASN_synthetase/amidase"/>
</dbReference>
<evidence type="ECO:0000313" key="11">
    <source>
        <dbReference type="EMBL" id="RIX52614.1"/>
    </source>
</evidence>
<keyword evidence="7" id="KW-0315">Glutamine amidotransferase</keyword>
<dbReference type="EMBL" id="QXQA01000006">
    <property type="protein sequence ID" value="RIX52614.1"/>
    <property type="molecule type" value="Genomic_DNA"/>
</dbReference>
<dbReference type="AlphaFoldDB" id="A0A3A1UWG3"/>
<evidence type="ECO:0000256" key="6">
    <source>
        <dbReference type="ARBA" id="ARBA00022888"/>
    </source>
</evidence>
<dbReference type="OrthoDB" id="9763290at2"/>
<sequence length="648" mass="74514">MSAICSIYNLHQQSLPPELGAGLMERLSHYPADHIGVWQRDEVFLGCHGQWITPESRAERLPSYHSEWNAAITADAIIDNREELFDKLQVPATARADMTDSLLLLLAYRKWGEQMPEHLVGDFAFLIWDESSRTLFGARDFSGTRTLYYTQKAGLVAFSTAIRPLLTLPGVSRELSESWISEYLAIPITTEAVDLFSTVYKNVGQVPPAHRFTLRDGKLSFHRYVTLTPNESLKLRSNGEYVEAFRDVFQKAVASKLRTYREVGAKLSGGLDSGSVVSFAARALKEQGKRLHTFSYVPVSDFQDWTPRSRVANEQSDIKETVNYVGNIHDQYLDFPDLNPLSVVDDWLEMMETPYKFYENSYWMKGIYQQAHEAGAGVILTGSRGNWTVSWGPAIDYQAELMRNFRWLKLYHELRMYCRNLNVNRSKLYRVLMKKAYPGLNRMLSRQSAPADSKLSELISPAFAERTNVYERLVQSGYDFWGDSSQNVFDVRKKQFEHLYYWTVTGTVGCKQSLRYSLWDRDATNDLRVIRFCLSVPQEQFVQDGYGRSLIRRSTNGYLPDRIRLNQKVRGIQGADGVHRMMPAWQQLIGEFEQLAADTEMSEYLNMPELTKALGKIKAAADPKLIFDTEFRTLMRGLIFRRFVRKFA</sequence>
<dbReference type="SUPFAM" id="SSF52402">
    <property type="entry name" value="Adenine nucleotide alpha hydrolases-like"/>
    <property type="match status" value="1"/>
</dbReference>
<dbReference type="PANTHER" id="PTHR43284:SF1">
    <property type="entry name" value="ASPARAGINE SYNTHETASE"/>
    <property type="match status" value="1"/>
</dbReference>
<feature type="binding site" evidence="9">
    <location>
        <position position="100"/>
    </location>
    <ligand>
        <name>L-glutamine</name>
        <dbReference type="ChEBI" id="CHEBI:58359"/>
    </ligand>
</feature>
<evidence type="ECO:0000259" key="10">
    <source>
        <dbReference type="PROSITE" id="PS51278"/>
    </source>
</evidence>
<dbReference type="Gene3D" id="3.60.20.10">
    <property type="entry name" value="Glutamine Phosphoribosylpyrophosphate, subunit 1, domain 1"/>
    <property type="match status" value="1"/>
</dbReference>
<dbReference type="RefSeq" id="WP_119599823.1">
    <property type="nucleotide sequence ID" value="NZ_QXQA01000006.1"/>
</dbReference>
<dbReference type="GO" id="GO:0004066">
    <property type="term" value="F:asparagine synthase (glutamine-hydrolyzing) activity"/>
    <property type="evidence" value="ECO:0007669"/>
    <property type="project" value="UniProtKB-EC"/>
</dbReference>
<dbReference type="Gene3D" id="3.40.50.620">
    <property type="entry name" value="HUPs"/>
    <property type="match status" value="1"/>
</dbReference>
<dbReference type="InterPro" id="IPR033738">
    <property type="entry name" value="AsnB_N"/>
</dbReference>
<accession>A0A3A1UWG3</accession>
<comment type="pathway">
    <text evidence="1">Amino-acid biosynthesis; L-asparagine biosynthesis; L-asparagine from L-aspartate (L-Gln route): step 1/1.</text>
</comment>
<dbReference type="PROSITE" id="PS51278">
    <property type="entry name" value="GATASE_TYPE_2"/>
    <property type="match status" value="1"/>
</dbReference>
<comment type="similarity">
    <text evidence="2">Belongs to the asparagine synthetase family.</text>
</comment>
<feature type="binding site" evidence="9">
    <location>
        <position position="297"/>
    </location>
    <ligand>
        <name>ATP</name>
        <dbReference type="ChEBI" id="CHEBI:30616"/>
    </ligand>
</feature>
<dbReference type="InterPro" id="IPR017932">
    <property type="entry name" value="GATase_2_dom"/>
</dbReference>
<dbReference type="InterPro" id="IPR006426">
    <property type="entry name" value="Asn_synth_AEB"/>
</dbReference>
<evidence type="ECO:0000313" key="12">
    <source>
        <dbReference type="Proteomes" id="UP000266482"/>
    </source>
</evidence>
<evidence type="ECO:0000256" key="8">
    <source>
        <dbReference type="ARBA" id="ARBA00048741"/>
    </source>
</evidence>
<keyword evidence="4 9" id="KW-0547">Nucleotide-binding</keyword>